<dbReference type="RefSeq" id="WP_084641985.1">
    <property type="nucleotide sequence ID" value="NZ_QHHU01000063.1"/>
</dbReference>
<feature type="domain" description="Zinc finger CGNR" evidence="2">
    <location>
        <begin position="18"/>
        <end position="46"/>
    </location>
</feature>
<proteinExistence type="predicted"/>
<sequence length="82" mass="9237">MASLALIADAQAAGTWRRLKTCRNPRCEAAFHDRSRNNSGTWPDRRLPGGRAVPEQGQVFAERLRVEARARRHCRGHIRSGC</sequence>
<dbReference type="InterPro" id="IPR021005">
    <property type="entry name" value="Znf_CGNR"/>
</dbReference>
<dbReference type="Pfam" id="PF11706">
    <property type="entry name" value="zf-CGNR"/>
    <property type="match status" value="1"/>
</dbReference>
<dbReference type="OrthoDB" id="123307at2"/>
<dbReference type="SUPFAM" id="SSF160904">
    <property type="entry name" value="Jann2411-like"/>
    <property type="match status" value="1"/>
</dbReference>
<accession>A0A428W4B6</accession>
<dbReference type="Gene3D" id="1.10.3300.10">
    <property type="entry name" value="Jann2411-like domain"/>
    <property type="match status" value="1"/>
</dbReference>
<dbReference type="AlphaFoldDB" id="A0A428W4B6"/>
<evidence type="ECO:0000259" key="2">
    <source>
        <dbReference type="Pfam" id="PF11706"/>
    </source>
</evidence>
<feature type="region of interest" description="Disordered" evidence="1">
    <location>
        <begin position="33"/>
        <end position="52"/>
    </location>
</feature>
<evidence type="ECO:0000313" key="4">
    <source>
        <dbReference type="Proteomes" id="UP000286716"/>
    </source>
</evidence>
<dbReference type="Proteomes" id="UP000286716">
    <property type="component" value="Unassembled WGS sequence"/>
</dbReference>
<evidence type="ECO:0000256" key="1">
    <source>
        <dbReference type="SAM" id="MobiDB-lite"/>
    </source>
</evidence>
<organism evidence="3 4">
    <name type="scientific">Amycolatopsis balhimycina DSM 5908</name>
    <dbReference type="NCBI Taxonomy" id="1081091"/>
    <lineage>
        <taxon>Bacteria</taxon>
        <taxon>Bacillati</taxon>
        <taxon>Actinomycetota</taxon>
        <taxon>Actinomycetes</taxon>
        <taxon>Pseudonocardiales</taxon>
        <taxon>Pseudonocardiaceae</taxon>
        <taxon>Amycolatopsis</taxon>
    </lineage>
</organism>
<evidence type="ECO:0000313" key="3">
    <source>
        <dbReference type="EMBL" id="RSM37920.1"/>
    </source>
</evidence>
<name>A0A428W4B6_AMYBA</name>
<dbReference type="InterPro" id="IPR023286">
    <property type="entry name" value="ABATE_dom_sf"/>
</dbReference>
<protein>
    <submittedName>
        <fullName evidence="3">CGNR zinc finger domain-containing protein</fullName>
    </submittedName>
</protein>
<dbReference type="EMBL" id="QHHU01000063">
    <property type="protein sequence ID" value="RSM37920.1"/>
    <property type="molecule type" value="Genomic_DNA"/>
</dbReference>
<gene>
    <name evidence="3" type="ORF">DMA12_34755</name>
</gene>
<keyword evidence="4" id="KW-1185">Reference proteome</keyword>
<reference evidence="3 4" key="1">
    <citation type="submission" date="2018-05" db="EMBL/GenBank/DDBJ databases">
        <title>Evolution of GPA BGCs.</title>
        <authorList>
            <person name="Waglechner N."/>
            <person name="Wright G.D."/>
        </authorList>
    </citation>
    <scope>NUCLEOTIDE SEQUENCE [LARGE SCALE GENOMIC DNA]</scope>
    <source>
        <strain evidence="3 4">DSM 5908</strain>
    </source>
</reference>
<comment type="caution">
    <text evidence="3">The sequence shown here is derived from an EMBL/GenBank/DDBJ whole genome shotgun (WGS) entry which is preliminary data.</text>
</comment>